<feature type="transmembrane region" description="Helical" evidence="6">
    <location>
        <begin position="157"/>
        <end position="173"/>
    </location>
</feature>
<feature type="transmembrane region" description="Helical" evidence="6">
    <location>
        <begin position="37"/>
        <end position="57"/>
    </location>
</feature>
<dbReference type="InterPro" id="IPR000620">
    <property type="entry name" value="EamA_dom"/>
</dbReference>
<evidence type="ECO:0000256" key="2">
    <source>
        <dbReference type="ARBA" id="ARBA00022475"/>
    </source>
</evidence>
<feature type="transmembrane region" description="Helical" evidence="6">
    <location>
        <begin position="12"/>
        <end position="31"/>
    </location>
</feature>
<dbReference type="InterPro" id="IPR037185">
    <property type="entry name" value="EmrE-like"/>
</dbReference>
<dbReference type="PANTHER" id="PTHR32322">
    <property type="entry name" value="INNER MEMBRANE TRANSPORTER"/>
    <property type="match status" value="1"/>
</dbReference>
<dbReference type="Gene3D" id="1.10.3730.20">
    <property type="match status" value="1"/>
</dbReference>
<dbReference type="EMBL" id="MFFM01000034">
    <property type="protein sequence ID" value="OGF12030.1"/>
    <property type="molecule type" value="Genomic_DNA"/>
</dbReference>
<reference evidence="8 9" key="1">
    <citation type="journal article" date="2016" name="Nat. Commun.">
        <title>Thousands of microbial genomes shed light on interconnected biogeochemical processes in an aquifer system.</title>
        <authorList>
            <person name="Anantharaman K."/>
            <person name="Brown C.T."/>
            <person name="Hug L.A."/>
            <person name="Sharon I."/>
            <person name="Castelle C.J."/>
            <person name="Probst A.J."/>
            <person name="Thomas B.C."/>
            <person name="Singh A."/>
            <person name="Wilkins M.J."/>
            <person name="Karaoz U."/>
            <person name="Brodie E.L."/>
            <person name="Williams K.H."/>
            <person name="Hubbard S.S."/>
            <person name="Banfield J.F."/>
        </authorList>
    </citation>
    <scope>NUCLEOTIDE SEQUENCE [LARGE SCALE GENOMIC DNA]</scope>
</reference>
<keyword evidence="2" id="KW-1003">Cell membrane</keyword>
<feature type="transmembrane region" description="Helical" evidence="6">
    <location>
        <begin position="185"/>
        <end position="206"/>
    </location>
</feature>
<evidence type="ECO:0000256" key="5">
    <source>
        <dbReference type="ARBA" id="ARBA00023136"/>
    </source>
</evidence>
<evidence type="ECO:0000313" key="8">
    <source>
        <dbReference type="EMBL" id="OGF12030.1"/>
    </source>
</evidence>
<organism evidence="8 9">
    <name type="scientific">Candidatus Edwardsbacteria bacterium GWF2_54_11</name>
    <dbReference type="NCBI Taxonomy" id="1817851"/>
    <lineage>
        <taxon>Bacteria</taxon>
        <taxon>Candidatus Edwardsiibacteriota</taxon>
    </lineage>
</organism>
<dbReference type="InterPro" id="IPR050638">
    <property type="entry name" value="AA-Vitamin_Transporters"/>
</dbReference>
<feature type="transmembrane region" description="Helical" evidence="6">
    <location>
        <begin position="212"/>
        <end position="236"/>
    </location>
</feature>
<dbReference type="SUPFAM" id="SSF103481">
    <property type="entry name" value="Multidrug resistance efflux transporter EmrE"/>
    <property type="match status" value="2"/>
</dbReference>
<keyword evidence="4 6" id="KW-1133">Transmembrane helix</keyword>
<sequence>MKRSISNNPLTLLVSVQVIMAGTFLMTKLGLREFSPLALGVLRFGLTALVFAALLGMKRMYFTPDRRDRWTFLWLAIFSVPFNQGLFLYGMKYTLAAHGALLYAATPIMVLCLSCIWLKERPSALKITGIALGFAGVLLVLFEKGIDLSGQTLKGDILIFFAVLTWSVYTILSKKMLQRYQPLQVTGYSLMFGAMLFLPIGLLPILRQDYAAVTWSGLSSILYLALLTSVVGYLTWNWALSKIEASKVAVVSNLQPVFAALLAWIFLGEKITVNFIIGAAVVAIGVILTEKG</sequence>
<dbReference type="PANTHER" id="PTHR32322:SF18">
    <property type="entry name" value="S-ADENOSYLMETHIONINE_S-ADENOSYLHOMOCYSTEINE TRANSPORTER"/>
    <property type="match status" value="1"/>
</dbReference>
<feature type="transmembrane region" description="Helical" evidence="6">
    <location>
        <begin position="69"/>
        <end position="89"/>
    </location>
</feature>
<keyword evidence="5 6" id="KW-0472">Membrane</keyword>
<evidence type="ECO:0000313" key="9">
    <source>
        <dbReference type="Proteomes" id="UP000177230"/>
    </source>
</evidence>
<protein>
    <recommendedName>
        <fullName evidence="7">EamA domain-containing protein</fullName>
    </recommendedName>
</protein>
<evidence type="ECO:0000256" key="3">
    <source>
        <dbReference type="ARBA" id="ARBA00022692"/>
    </source>
</evidence>
<comment type="subcellular location">
    <subcellularLocation>
        <location evidence="1">Cell membrane</location>
        <topology evidence="1">Multi-pass membrane protein</topology>
    </subcellularLocation>
</comment>
<keyword evidence="3 6" id="KW-0812">Transmembrane</keyword>
<dbReference type="AlphaFoldDB" id="A0A1F5RC34"/>
<evidence type="ECO:0000256" key="4">
    <source>
        <dbReference type="ARBA" id="ARBA00022989"/>
    </source>
</evidence>
<dbReference type="Proteomes" id="UP000177230">
    <property type="component" value="Unassembled WGS sequence"/>
</dbReference>
<evidence type="ECO:0000259" key="7">
    <source>
        <dbReference type="Pfam" id="PF00892"/>
    </source>
</evidence>
<feature type="transmembrane region" description="Helical" evidence="6">
    <location>
        <begin position="273"/>
        <end position="289"/>
    </location>
</feature>
<name>A0A1F5RC34_9BACT</name>
<comment type="caution">
    <text evidence="8">The sequence shown here is derived from an EMBL/GenBank/DDBJ whole genome shotgun (WGS) entry which is preliminary data.</text>
</comment>
<evidence type="ECO:0000256" key="1">
    <source>
        <dbReference type="ARBA" id="ARBA00004651"/>
    </source>
</evidence>
<feature type="transmembrane region" description="Helical" evidence="6">
    <location>
        <begin position="95"/>
        <end position="117"/>
    </location>
</feature>
<dbReference type="Pfam" id="PF00892">
    <property type="entry name" value="EamA"/>
    <property type="match status" value="2"/>
</dbReference>
<feature type="transmembrane region" description="Helical" evidence="6">
    <location>
        <begin position="248"/>
        <end position="267"/>
    </location>
</feature>
<feature type="domain" description="EamA" evidence="7">
    <location>
        <begin position="154"/>
        <end position="289"/>
    </location>
</feature>
<accession>A0A1F5RC34</accession>
<feature type="domain" description="EamA" evidence="7">
    <location>
        <begin position="12"/>
        <end position="141"/>
    </location>
</feature>
<proteinExistence type="predicted"/>
<dbReference type="GO" id="GO:0005886">
    <property type="term" value="C:plasma membrane"/>
    <property type="evidence" value="ECO:0007669"/>
    <property type="project" value="UniProtKB-SubCell"/>
</dbReference>
<feature type="transmembrane region" description="Helical" evidence="6">
    <location>
        <begin position="124"/>
        <end position="142"/>
    </location>
</feature>
<evidence type="ECO:0000256" key="6">
    <source>
        <dbReference type="SAM" id="Phobius"/>
    </source>
</evidence>
<gene>
    <name evidence="8" type="ORF">A2024_03310</name>
</gene>